<dbReference type="STRING" id="1314773.A0A3N2Q6R4"/>
<evidence type="ECO:0000256" key="3">
    <source>
        <dbReference type="ARBA" id="ARBA00022679"/>
    </source>
</evidence>
<gene>
    <name evidence="5" type="ORF">SODALDRAFT_319078</name>
</gene>
<dbReference type="AlphaFoldDB" id="A0A3N2Q6R4"/>
<keyword evidence="2" id="KW-0489">Methyltransferase</keyword>
<dbReference type="OrthoDB" id="411785at2759"/>
<dbReference type="Pfam" id="PF08241">
    <property type="entry name" value="Methyltransf_11"/>
    <property type="match status" value="1"/>
</dbReference>
<keyword evidence="3" id="KW-0808">Transferase</keyword>
<name>A0A3N2Q6R4_SODAK</name>
<keyword evidence="6" id="KW-1185">Reference proteome</keyword>
<dbReference type="GO" id="GO:0032259">
    <property type="term" value="P:methylation"/>
    <property type="evidence" value="ECO:0007669"/>
    <property type="project" value="UniProtKB-KW"/>
</dbReference>
<sequence>MDFEKQSYWHERFSHEESFEWLVSSSDFMAVIDPLLPKPPETARILQLGFGTSDLHTHLRRRGYEDVTNVDYEPLAVKRGTDCEERAFGDVRMKYVVADVTRLEEDGVYDLVIDKSTVDAVSCAGGEAFQLMAEGVKRSLKPGGVWISLSLSALRFSAADLPFEVEVFHRFPTPKLKPHDPDIFNFCYLLHPKPASPGELQPRRSSFMMGLGEAGAVSSGLKV</sequence>
<evidence type="ECO:0000313" key="6">
    <source>
        <dbReference type="Proteomes" id="UP000272025"/>
    </source>
</evidence>
<dbReference type="Proteomes" id="UP000272025">
    <property type="component" value="Unassembled WGS sequence"/>
</dbReference>
<dbReference type="RefSeq" id="XP_028470193.1">
    <property type="nucleotide sequence ID" value="XM_028609424.1"/>
</dbReference>
<dbReference type="GeneID" id="39577902"/>
<dbReference type="PANTHER" id="PTHR12176:SF80">
    <property type="entry name" value="EEF1A LYSINE METHYLTRANSFERASE 4"/>
    <property type="match status" value="1"/>
</dbReference>
<evidence type="ECO:0000259" key="4">
    <source>
        <dbReference type="Pfam" id="PF08241"/>
    </source>
</evidence>
<dbReference type="Gene3D" id="3.40.50.150">
    <property type="entry name" value="Vaccinia Virus protein VP39"/>
    <property type="match status" value="1"/>
</dbReference>
<evidence type="ECO:0000313" key="5">
    <source>
        <dbReference type="EMBL" id="ROT42387.1"/>
    </source>
</evidence>
<reference evidence="5 6" key="1">
    <citation type="journal article" date="2018" name="Mol. Ecol.">
        <title>The obligate alkalophilic soda-lake fungus Sodiomyces alkalinus has shifted to a protein diet.</title>
        <authorList>
            <person name="Grum-Grzhimaylo A.A."/>
            <person name="Falkoski D.L."/>
            <person name="van den Heuvel J."/>
            <person name="Valero-Jimenez C.A."/>
            <person name="Min B."/>
            <person name="Choi I.G."/>
            <person name="Lipzen A."/>
            <person name="Daum C.G."/>
            <person name="Aanen D.K."/>
            <person name="Tsang A."/>
            <person name="Henrissat B."/>
            <person name="Bilanenko E.N."/>
            <person name="de Vries R.P."/>
            <person name="van Kan J.A.L."/>
            <person name="Grigoriev I.V."/>
            <person name="Debets A.J.M."/>
        </authorList>
    </citation>
    <scope>NUCLEOTIDE SEQUENCE [LARGE SCALE GENOMIC DNA]</scope>
    <source>
        <strain evidence="5 6">F11</strain>
    </source>
</reference>
<dbReference type="InterPro" id="IPR051419">
    <property type="entry name" value="Lys/N-term_MeTrsfase_sf"/>
</dbReference>
<evidence type="ECO:0000256" key="1">
    <source>
        <dbReference type="ARBA" id="ARBA00008361"/>
    </source>
</evidence>
<evidence type="ECO:0000256" key="2">
    <source>
        <dbReference type="ARBA" id="ARBA00022603"/>
    </source>
</evidence>
<dbReference type="PANTHER" id="PTHR12176">
    <property type="entry name" value="SAM-DEPENDENT METHYLTRANSFERASE SUPERFAMILY PROTEIN"/>
    <property type="match status" value="1"/>
</dbReference>
<protein>
    <recommendedName>
        <fullName evidence="4">Methyltransferase type 11 domain-containing protein</fullName>
    </recommendedName>
</protein>
<organism evidence="5 6">
    <name type="scientific">Sodiomyces alkalinus (strain CBS 110278 / VKM F-3762 / F11)</name>
    <name type="common">Alkaliphilic filamentous fungus</name>
    <dbReference type="NCBI Taxonomy" id="1314773"/>
    <lineage>
        <taxon>Eukaryota</taxon>
        <taxon>Fungi</taxon>
        <taxon>Dikarya</taxon>
        <taxon>Ascomycota</taxon>
        <taxon>Pezizomycotina</taxon>
        <taxon>Sordariomycetes</taxon>
        <taxon>Hypocreomycetidae</taxon>
        <taxon>Glomerellales</taxon>
        <taxon>Plectosphaerellaceae</taxon>
        <taxon>Sodiomyces</taxon>
    </lineage>
</organism>
<feature type="domain" description="Methyltransferase type 11" evidence="4">
    <location>
        <begin position="46"/>
        <end position="146"/>
    </location>
</feature>
<dbReference type="SUPFAM" id="SSF53335">
    <property type="entry name" value="S-adenosyl-L-methionine-dependent methyltransferases"/>
    <property type="match status" value="1"/>
</dbReference>
<proteinExistence type="inferred from homology"/>
<dbReference type="CDD" id="cd02440">
    <property type="entry name" value="AdoMet_MTases"/>
    <property type="match status" value="1"/>
</dbReference>
<dbReference type="InterPro" id="IPR013216">
    <property type="entry name" value="Methyltransf_11"/>
</dbReference>
<dbReference type="GO" id="GO:0008757">
    <property type="term" value="F:S-adenosylmethionine-dependent methyltransferase activity"/>
    <property type="evidence" value="ECO:0007669"/>
    <property type="project" value="InterPro"/>
</dbReference>
<dbReference type="EMBL" id="ML119051">
    <property type="protein sequence ID" value="ROT42387.1"/>
    <property type="molecule type" value="Genomic_DNA"/>
</dbReference>
<comment type="similarity">
    <text evidence="1">Belongs to the methyltransferase superfamily.</text>
</comment>
<dbReference type="InterPro" id="IPR029063">
    <property type="entry name" value="SAM-dependent_MTases_sf"/>
</dbReference>
<accession>A0A3N2Q6R4</accession>